<dbReference type="Pfam" id="PF13637">
    <property type="entry name" value="Ank_4"/>
    <property type="match status" value="1"/>
</dbReference>
<protein>
    <submittedName>
        <fullName evidence="3">Uncharacterized protein</fullName>
    </submittedName>
</protein>
<evidence type="ECO:0000313" key="4">
    <source>
        <dbReference type="Proteomes" id="UP000674318"/>
    </source>
</evidence>
<dbReference type="KEGG" id="phet:94292862"/>
<dbReference type="GeneID" id="94292862"/>
<dbReference type="SMART" id="SM00248">
    <property type="entry name" value="ANK"/>
    <property type="match status" value="2"/>
</dbReference>
<sequence length="223" mass="24166">MSVSAAAPSTGPLPYPNALQLRQTTAEQREIAGVAVADYRDTLEQEKLLLHEEDALLSEEEAERLQRRIENQAAANLIATRFRERACEVIASVQGEQCHNEGSAIDIFHAACDGDVAAIDACLQGGANINALGQPDPARYNGVQFQQRWLFRAPPIVLASAFGREEAVRFLLEHGADPHVASSTGLCAMDYAVHRGYTAIAYMLERSAAAGGERAEYPAKDTE</sequence>
<evidence type="ECO:0000313" key="3">
    <source>
        <dbReference type="EMBL" id="KAG5510540.1"/>
    </source>
</evidence>
<proteinExistence type="predicted"/>
<dbReference type="InterPro" id="IPR002110">
    <property type="entry name" value="Ankyrin_rpt"/>
</dbReference>
<dbReference type="RefSeq" id="XP_067759144.1">
    <property type="nucleotide sequence ID" value="XM_067902785.1"/>
</dbReference>
<feature type="coiled-coil region" evidence="2">
    <location>
        <begin position="43"/>
        <end position="75"/>
    </location>
</feature>
<dbReference type="PROSITE" id="PS50088">
    <property type="entry name" value="ANK_REPEAT"/>
    <property type="match status" value="1"/>
</dbReference>
<keyword evidence="4" id="KW-1185">Reference proteome</keyword>
<keyword evidence="2" id="KW-0175">Coiled coil</keyword>
<dbReference type="EMBL" id="JAFJZO010000009">
    <property type="protein sequence ID" value="KAG5510540.1"/>
    <property type="molecule type" value="Genomic_DNA"/>
</dbReference>
<accession>A0A837A9T4</accession>
<dbReference type="InterPro" id="IPR036770">
    <property type="entry name" value="Ankyrin_rpt-contain_sf"/>
</dbReference>
<dbReference type="Proteomes" id="UP000674318">
    <property type="component" value="Unassembled WGS sequence"/>
</dbReference>
<organism evidence="3 4">
    <name type="scientific">Porcisia hertigi</name>
    <dbReference type="NCBI Taxonomy" id="2761500"/>
    <lineage>
        <taxon>Eukaryota</taxon>
        <taxon>Discoba</taxon>
        <taxon>Euglenozoa</taxon>
        <taxon>Kinetoplastea</taxon>
        <taxon>Metakinetoplastina</taxon>
        <taxon>Trypanosomatida</taxon>
        <taxon>Trypanosomatidae</taxon>
        <taxon>Leishmaniinae</taxon>
        <taxon>Porcisia</taxon>
    </lineage>
</organism>
<dbReference type="Gene3D" id="1.25.40.20">
    <property type="entry name" value="Ankyrin repeat-containing domain"/>
    <property type="match status" value="1"/>
</dbReference>
<dbReference type="SUPFAM" id="SSF48403">
    <property type="entry name" value="Ankyrin repeat"/>
    <property type="match status" value="1"/>
</dbReference>
<evidence type="ECO:0000256" key="1">
    <source>
        <dbReference type="PROSITE-ProRule" id="PRU00023"/>
    </source>
</evidence>
<comment type="caution">
    <text evidence="3">The sequence shown here is derived from an EMBL/GenBank/DDBJ whole genome shotgun (WGS) entry which is preliminary data.</text>
</comment>
<name>A0A837A9T4_9TRYP</name>
<reference evidence="3 4" key="1">
    <citation type="submission" date="2021-02" db="EMBL/GenBank/DDBJ databases">
        <title>Porcisia hertigi Genome sequencing and assembly.</title>
        <authorList>
            <person name="Almutairi H."/>
            <person name="Gatherer D."/>
        </authorList>
    </citation>
    <scope>NUCLEOTIDE SEQUENCE [LARGE SCALE GENOMIC DNA]</scope>
    <source>
        <strain evidence="3 4">C119</strain>
    </source>
</reference>
<dbReference type="AlphaFoldDB" id="A0A837A9T4"/>
<evidence type="ECO:0000256" key="2">
    <source>
        <dbReference type="SAM" id="Coils"/>
    </source>
</evidence>
<keyword evidence="1" id="KW-0040">ANK repeat</keyword>
<gene>
    <name evidence="3" type="ORF">JKF63_06837</name>
</gene>
<dbReference type="OrthoDB" id="341259at2759"/>
<feature type="repeat" description="ANK" evidence="1">
    <location>
        <begin position="155"/>
        <end position="183"/>
    </location>
</feature>